<comment type="caution">
    <text evidence="6">The sequence shown here is derived from an EMBL/GenBank/DDBJ whole genome shotgun (WGS) entry which is preliminary data.</text>
</comment>
<evidence type="ECO:0000256" key="3">
    <source>
        <dbReference type="ARBA" id="ARBA00023004"/>
    </source>
</evidence>
<feature type="domain" description="Cytochrome c" evidence="5">
    <location>
        <begin position="46"/>
        <end position="159"/>
    </location>
</feature>
<dbReference type="InterPro" id="IPR051459">
    <property type="entry name" value="Cytochrome_c-type_DH"/>
</dbReference>
<keyword evidence="3 4" id="KW-0408">Iron</keyword>
<dbReference type="PANTHER" id="PTHR35008:SF8">
    <property type="entry name" value="ALCOHOL DEHYDROGENASE CYTOCHROME C SUBUNIT"/>
    <property type="match status" value="1"/>
</dbReference>
<keyword evidence="7" id="KW-1185">Reference proteome</keyword>
<evidence type="ECO:0000259" key="5">
    <source>
        <dbReference type="PROSITE" id="PS51007"/>
    </source>
</evidence>
<gene>
    <name evidence="6" type="ORF">GCM10009119_04230</name>
</gene>
<sequence length="335" mass="37144">MIKKLLLGLLSLIIVLGLGFYIYVQVNWDKQYDIALPELKSSTDSTLIARGQYLVHGPAHCSNCHVGSLEEMIASDAGKPIPLRGGVPFPMGPLGLLYTPNLTPDPTTGIGRYSDGQIFRMMRHAVRPNGIASISLLMPFWNMADDDMVAVVSYLRSMEPIENNVPAAEWSFIGKAVRVFVPSFHPILNPTPPTTAPPMAATIERGEYLARSVANCVGCHTQRDPMTFEATDTEYAGGMEFEPDPALNIAAGEDPDTWTRTPNITPHPLSALSKFKTLDEWKARFRLGRQIKISPMHWGPFSRMSDEDLEALYLYLHSLDPVEKDVGPLMFKKSE</sequence>
<name>A0ABN1MVN8_9BACT</name>
<dbReference type="PROSITE" id="PS51007">
    <property type="entry name" value="CYTC"/>
    <property type="match status" value="2"/>
</dbReference>
<dbReference type="EMBL" id="BAAAFI010000002">
    <property type="protein sequence ID" value="GAA0877455.1"/>
    <property type="molecule type" value="Genomic_DNA"/>
</dbReference>
<keyword evidence="2 4" id="KW-0479">Metal-binding</keyword>
<dbReference type="PANTHER" id="PTHR35008">
    <property type="entry name" value="BLL4482 PROTEIN-RELATED"/>
    <property type="match status" value="1"/>
</dbReference>
<evidence type="ECO:0000313" key="7">
    <source>
        <dbReference type="Proteomes" id="UP001500469"/>
    </source>
</evidence>
<proteinExistence type="predicted"/>
<evidence type="ECO:0000256" key="1">
    <source>
        <dbReference type="ARBA" id="ARBA00022617"/>
    </source>
</evidence>
<evidence type="ECO:0000256" key="4">
    <source>
        <dbReference type="PROSITE-ProRule" id="PRU00433"/>
    </source>
</evidence>
<dbReference type="InterPro" id="IPR009056">
    <property type="entry name" value="Cyt_c-like_dom"/>
</dbReference>
<protein>
    <recommendedName>
        <fullName evidence="5">Cytochrome c domain-containing protein</fullName>
    </recommendedName>
</protein>
<evidence type="ECO:0000256" key="2">
    <source>
        <dbReference type="ARBA" id="ARBA00022723"/>
    </source>
</evidence>
<dbReference type="Gene3D" id="1.10.760.10">
    <property type="entry name" value="Cytochrome c-like domain"/>
    <property type="match status" value="2"/>
</dbReference>
<dbReference type="SUPFAM" id="SSF46626">
    <property type="entry name" value="Cytochrome c"/>
    <property type="match status" value="2"/>
</dbReference>
<accession>A0ABN1MVN8</accession>
<keyword evidence="1 4" id="KW-0349">Heme</keyword>
<dbReference type="InterPro" id="IPR036909">
    <property type="entry name" value="Cyt_c-like_dom_sf"/>
</dbReference>
<evidence type="ECO:0000313" key="6">
    <source>
        <dbReference type="EMBL" id="GAA0877455.1"/>
    </source>
</evidence>
<dbReference type="Proteomes" id="UP001500469">
    <property type="component" value="Unassembled WGS sequence"/>
</dbReference>
<dbReference type="RefSeq" id="WP_343848152.1">
    <property type="nucleotide sequence ID" value="NZ_BAAAFI010000002.1"/>
</dbReference>
<feature type="domain" description="Cytochrome c" evidence="5">
    <location>
        <begin position="201"/>
        <end position="320"/>
    </location>
</feature>
<organism evidence="6 7">
    <name type="scientific">Algoriphagus jejuensis</name>
    <dbReference type="NCBI Taxonomy" id="419934"/>
    <lineage>
        <taxon>Bacteria</taxon>
        <taxon>Pseudomonadati</taxon>
        <taxon>Bacteroidota</taxon>
        <taxon>Cytophagia</taxon>
        <taxon>Cytophagales</taxon>
        <taxon>Cyclobacteriaceae</taxon>
        <taxon>Algoriphagus</taxon>
    </lineage>
</organism>
<reference evidence="6 7" key="1">
    <citation type="journal article" date="2019" name="Int. J. Syst. Evol. Microbiol.">
        <title>The Global Catalogue of Microorganisms (GCM) 10K type strain sequencing project: providing services to taxonomists for standard genome sequencing and annotation.</title>
        <authorList>
            <consortium name="The Broad Institute Genomics Platform"/>
            <consortium name="The Broad Institute Genome Sequencing Center for Infectious Disease"/>
            <person name="Wu L."/>
            <person name="Ma J."/>
        </authorList>
    </citation>
    <scope>NUCLEOTIDE SEQUENCE [LARGE SCALE GENOMIC DNA]</scope>
    <source>
        <strain evidence="6 7">JCM 16112</strain>
    </source>
</reference>